<evidence type="ECO:0000313" key="1">
    <source>
        <dbReference type="EMBL" id="SUZ76902.1"/>
    </source>
</evidence>
<protein>
    <submittedName>
        <fullName evidence="1">Uncharacterized protein</fullName>
    </submittedName>
</protein>
<organism evidence="1">
    <name type="scientific">marine metagenome</name>
    <dbReference type="NCBI Taxonomy" id="408172"/>
    <lineage>
        <taxon>unclassified sequences</taxon>
        <taxon>metagenomes</taxon>
        <taxon>ecological metagenomes</taxon>
    </lineage>
</organism>
<gene>
    <name evidence="1" type="ORF">METZ01_LOCUS29756</name>
</gene>
<proteinExistence type="predicted"/>
<dbReference type="AlphaFoldDB" id="A0A381QC31"/>
<feature type="non-terminal residue" evidence="1">
    <location>
        <position position="1"/>
    </location>
</feature>
<accession>A0A381QC31</accession>
<name>A0A381QC31_9ZZZZ</name>
<dbReference type="EMBL" id="UINC01001295">
    <property type="protein sequence ID" value="SUZ76902.1"/>
    <property type="molecule type" value="Genomic_DNA"/>
</dbReference>
<reference evidence="1" key="1">
    <citation type="submission" date="2018-05" db="EMBL/GenBank/DDBJ databases">
        <authorList>
            <person name="Lanie J.A."/>
            <person name="Ng W.-L."/>
            <person name="Kazmierczak K.M."/>
            <person name="Andrzejewski T.M."/>
            <person name="Davidsen T.M."/>
            <person name="Wayne K.J."/>
            <person name="Tettelin H."/>
            <person name="Glass J.I."/>
            <person name="Rusch D."/>
            <person name="Podicherti R."/>
            <person name="Tsui H.-C.T."/>
            <person name="Winkler M.E."/>
        </authorList>
    </citation>
    <scope>NUCLEOTIDE SEQUENCE</scope>
</reference>
<sequence>VLGKGWLNGCLGKAVLAGVVTCAALAGWRWGPVIFPSVQEWFGGEEEMAVEVSSSPELAEAALDRFVRFRRGELGDRLSLSAVEVVSVVRYSASGMVPDGVADVEVEFNEGDVALTARVLVEAFPGLPSLDGILDFLPDTVSITIEGHLAPLDEDAIALVVHGVYASFIPVPLPDGMTPKILMALGRRSWPGLSEDALPFALPDGVGSAHVLRDRLILMRDG</sequence>